<keyword evidence="3" id="KW-0597">Phosphoprotein</keyword>
<comment type="catalytic activity">
    <reaction evidence="1">
        <text>ATP + protein L-histidine = ADP + protein N-phospho-L-histidine.</text>
        <dbReference type="EC" id="2.7.13.3"/>
    </reaction>
</comment>
<dbReference type="SUPFAM" id="SSF47384">
    <property type="entry name" value="Homodimeric domain of signal transducing histidine kinase"/>
    <property type="match status" value="1"/>
</dbReference>
<dbReference type="InterPro" id="IPR003661">
    <property type="entry name" value="HisK_dim/P_dom"/>
</dbReference>
<evidence type="ECO:0000256" key="1">
    <source>
        <dbReference type="ARBA" id="ARBA00000085"/>
    </source>
</evidence>
<evidence type="ECO:0000259" key="9">
    <source>
        <dbReference type="PROSITE" id="PS50109"/>
    </source>
</evidence>
<dbReference type="InterPro" id="IPR005467">
    <property type="entry name" value="His_kinase_dom"/>
</dbReference>
<keyword evidence="11" id="KW-1185">Reference proteome</keyword>
<evidence type="ECO:0000256" key="6">
    <source>
        <dbReference type="ARBA" id="ARBA00022777"/>
    </source>
</evidence>
<evidence type="ECO:0000256" key="8">
    <source>
        <dbReference type="ARBA" id="ARBA00023012"/>
    </source>
</evidence>
<comment type="caution">
    <text evidence="10">The sequence shown here is derived from an EMBL/GenBank/DDBJ whole genome shotgun (WGS) entry which is preliminary data.</text>
</comment>
<dbReference type="Pfam" id="PF02518">
    <property type="entry name" value="HATPase_c"/>
    <property type="match status" value="1"/>
</dbReference>
<proteinExistence type="predicted"/>
<keyword evidence="6" id="KW-0418">Kinase</keyword>
<protein>
    <recommendedName>
        <fullName evidence="2">histidine kinase</fullName>
        <ecNumber evidence="2">2.7.13.3</ecNumber>
    </recommendedName>
</protein>
<dbReference type="Gene3D" id="1.10.287.130">
    <property type="match status" value="1"/>
</dbReference>
<dbReference type="SUPFAM" id="SSF55874">
    <property type="entry name" value="ATPase domain of HSP90 chaperone/DNA topoisomerase II/histidine kinase"/>
    <property type="match status" value="1"/>
</dbReference>
<organism evidence="10 11">
    <name type="scientific">Metabacillus endolithicus</name>
    <dbReference type="NCBI Taxonomy" id="1535204"/>
    <lineage>
        <taxon>Bacteria</taxon>
        <taxon>Bacillati</taxon>
        <taxon>Bacillota</taxon>
        <taxon>Bacilli</taxon>
        <taxon>Bacillales</taxon>
        <taxon>Bacillaceae</taxon>
        <taxon>Metabacillus</taxon>
    </lineage>
</organism>
<dbReference type="EC" id="2.7.13.3" evidence="2"/>
<keyword evidence="4" id="KW-0808">Transferase</keyword>
<dbReference type="PANTHER" id="PTHR43065">
    <property type="entry name" value="SENSOR HISTIDINE KINASE"/>
    <property type="match status" value="1"/>
</dbReference>
<dbReference type="CDD" id="cd00082">
    <property type="entry name" value="HisKA"/>
    <property type="match status" value="1"/>
</dbReference>
<name>A0ABW5C1S1_9BACI</name>
<evidence type="ECO:0000256" key="5">
    <source>
        <dbReference type="ARBA" id="ARBA00022741"/>
    </source>
</evidence>
<dbReference type="PROSITE" id="PS50109">
    <property type="entry name" value="HIS_KIN"/>
    <property type="match status" value="1"/>
</dbReference>
<dbReference type="SMART" id="SM00388">
    <property type="entry name" value="HisKA"/>
    <property type="match status" value="1"/>
</dbReference>
<evidence type="ECO:0000313" key="11">
    <source>
        <dbReference type="Proteomes" id="UP001597318"/>
    </source>
</evidence>
<dbReference type="InterPro" id="IPR036097">
    <property type="entry name" value="HisK_dim/P_sf"/>
</dbReference>
<dbReference type="EMBL" id="JBHUIK010000005">
    <property type="protein sequence ID" value="MFD2215849.1"/>
    <property type="molecule type" value="Genomic_DNA"/>
</dbReference>
<evidence type="ECO:0000256" key="2">
    <source>
        <dbReference type="ARBA" id="ARBA00012438"/>
    </source>
</evidence>
<accession>A0ABW5C1S1</accession>
<feature type="domain" description="Histidine kinase" evidence="9">
    <location>
        <begin position="15"/>
        <end position="223"/>
    </location>
</feature>
<dbReference type="InterPro" id="IPR036890">
    <property type="entry name" value="HATPase_C_sf"/>
</dbReference>
<dbReference type="PANTHER" id="PTHR43065:SF53">
    <property type="entry name" value="SPORULATION KINASE B"/>
    <property type="match status" value="1"/>
</dbReference>
<dbReference type="GO" id="GO:0005524">
    <property type="term" value="F:ATP binding"/>
    <property type="evidence" value="ECO:0007669"/>
    <property type="project" value="UniProtKB-KW"/>
</dbReference>
<keyword evidence="8" id="KW-0902">Two-component regulatory system</keyword>
<dbReference type="Gene3D" id="3.30.565.10">
    <property type="entry name" value="Histidine kinase-like ATPase, C-terminal domain"/>
    <property type="match status" value="1"/>
</dbReference>
<dbReference type="Pfam" id="PF00512">
    <property type="entry name" value="HisKA"/>
    <property type="match status" value="1"/>
</dbReference>
<dbReference type="CDD" id="cd00075">
    <property type="entry name" value="HATPase"/>
    <property type="match status" value="1"/>
</dbReference>
<reference evidence="11" key="1">
    <citation type="journal article" date="2019" name="Int. J. Syst. Evol. Microbiol.">
        <title>The Global Catalogue of Microorganisms (GCM) 10K type strain sequencing project: providing services to taxonomists for standard genome sequencing and annotation.</title>
        <authorList>
            <consortium name="The Broad Institute Genomics Platform"/>
            <consortium name="The Broad Institute Genome Sequencing Center for Infectious Disease"/>
            <person name="Wu L."/>
            <person name="Ma J."/>
        </authorList>
    </citation>
    <scope>NUCLEOTIDE SEQUENCE [LARGE SCALE GENOMIC DNA]</scope>
    <source>
        <strain evidence="11">CGMCC 1.15474</strain>
    </source>
</reference>
<dbReference type="InterPro" id="IPR003594">
    <property type="entry name" value="HATPase_dom"/>
</dbReference>
<gene>
    <name evidence="10" type="ORF">ACFSKK_19375</name>
</gene>
<dbReference type="PRINTS" id="PR00344">
    <property type="entry name" value="BCTRLSENSOR"/>
</dbReference>
<evidence type="ECO:0000256" key="7">
    <source>
        <dbReference type="ARBA" id="ARBA00022840"/>
    </source>
</evidence>
<evidence type="ECO:0000313" key="10">
    <source>
        <dbReference type="EMBL" id="MFD2215849.1"/>
    </source>
</evidence>
<evidence type="ECO:0000256" key="3">
    <source>
        <dbReference type="ARBA" id="ARBA00022553"/>
    </source>
</evidence>
<dbReference type="SMART" id="SM00387">
    <property type="entry name" value="HATPase_c"/>
    <property type="match status" value="1"/>
</dbReference>
<sequence length="239" mass="26285">MKAEKLSIVSELAASVAHEVRNPLTVVRGFVQLIGNSSNSTDSQRREYMDLVLTELDRAQAIITDYLGMAGQKSMAKEKINLTDTLSDITTLMTSYANYKTVKFKCEIDKDLYVFGDPIKLKQVFINIIKNSIEAVPNMGGLVTIHACLLESTIHIKISDNGIGMTKEQIERLGEPYFSSKDDGTGLGLTVTYSIVKNHGGSVKYISEINKGTVAIISLPLYFDTSSDYSHPFSENLSG</sequence>
<keyword evidence="5" id="KW-0547">Nucleotide-binding</keyword>
<keyword evidence="7 10" id="KW-0067">ATP-binding</keyword>
<dbReference type="InterPro" id="IPR004358">
    <property type="entry name" value="Sig_transdc_His_kin-like_C"/>
</dbReference>
<dbReference type="Proteomes" id="UP001597318">
    <property type="component" value="Unassembled WGS sequence"/>
</dbReference>
<evidence type="ECO:0000256" key="4">
    <source>
        <dbReference type="ARBA" id="ARBA00022679"/>
    </source>
</evidence>